<comment type="subunit">
    <text evidence="7">Hexamer; each subunit is composed of an acidic and a basic chain derived from a single precursor and linked by a disulfide bond.</text>
</comment>
<feature type="signal peptide" evidence="7">
    <location>
        <begin position="1"/>
        <end position="22"/>
    </location>
</feature>
<sequence length="518" mass="59693">MAKLILVSFSLCLLVLFNGCLGINVGLRRQQQRYFGECNLDRLNALEPTNRIEAEAGQIESWDHNDQQFRCAGVAVIRRTIESDGLLLPQYSNAPELMYIERGRGIIGVLFPGCPETFEDPQQQSQQGQRQGQGQSQRPEQDRHQKIRHFREGDIIALPAGVAHWSYNDGDSPVVTVSLLHTNNYANQLDENPRHFYLAGNPDDEHQRQGQQQFGQRRRQQQHRRGERGEQEQQGEGKNVFSGFDAEFLADAFNVDVDTARRLQSNQDRRRNIVKVEGRLQVVRPERSRQEWERQERQERESEQERERRRRQGGRGRDVNGFEETICTLRLRENIGCRSRADIYTEQVGRINTVNSNTLPVLRWLQLSAERGDLQREGLYVPHWNLNAHSVVYAIRGRARVQVVDDNGNTVFDDELRQGQVLTIPQNFAVAKRAESEGFEWVAFKTNDNALISPLAGRTSAIRALPDDVLANAFQISREEARRLKYNRQETTLVRSSRSSSERRRRRSRSESEGRAEA</sequence>
<keyword evidence="11" id="KW-1185">Reference proteome</keyword>
<dbReference type="FunFam" id="2.60.120.10:FF:000073">
    <property type="entry name" value="Glycinin G1"/>
    <property type="match status" value="1"/>
</dbReference>
<gene>
    <name evidence="10" type="ORF">FH972_002426</name>
</gene>
<evidence type="ECO:0000256" key="8">
    <source>
        <dbReference type="SAM" id="MobiDB-lite"/>
    </source>
</evidence>
<dbReference type="Proteomes" id="UP000327013">
    <property type="component" value="Chromosome 1"/>
</dbReference>
<feature type="compositionally biased region" description="Basic residues" evidence="8">
    <location>
        <begin position="216"/>
        <end position="226"/>
    </location>
</feature>
<dbReference type="OrthoDB" id="2016041at2759"/>
<organism evidence="10 11">
    <name type="scientific">Carpinus fangiana</name>
    <dbReference type="NCBI Taxonomy" id="176857"/>
    <lineage>
        <taxon>Eukaryota</taxon>
        <taxon>Viridiplantae</taxon>
        <taxon>Streptophyta</taxon>
        <taxon>Embryophyta</taxon>
        <taxon>Tracheophyta</taxon>
        <taxon>Spermatophyta</taxon>
        <taxon>Magnoliopsida</taxon>
        <taxon>eudicotyledons</taxon>
        <taxon>Gunneridae</taxon>
        <taxon>Pentapetalae</taxon>
        <taxon>rosids</taxon>
        <taxon>fabids</taxon>
        <taxon>Fagales</taxon>
        <taxon>Betulaceae</taxon>
        <taxon>Carpinus</taxon>
    </lineage>
</organism>
<dbReference type="FunFam" id="2.60.120.10:FF:000124">
    <property type="entry name" value="Glycinin G5"/>
    <property type="match status" value="1"/>
</dbReference>
<accession>A0A5N6QFC7</accession>
<evidence type="ECO:0000313" key="10">
    <source>
        <dbReference type="EMBL" id="KAE7997825.1"/>
    </source>
</evidence>
<dbReference type="InterPro" id="IPR011051">
    <property type="entry name" value="RmlC_Cupin_sf"/>
</dbReference>
<feature type="compositionally biased region" description="Basic and acidic residues" evidence="8">
    <location>
        <begin position="509"/>
        <end position="518"/>
    </location>
</feature>
<evidence type="ECO:0000256" key="5">
    <source>
        <dbReference type="ARBA" id="ARBA00023129"/>
    </source>
</evidence>
<evidence type="ECO:0000259" key="9">
    <source>
        <dbReference type="SMART" id="SM00835"/>
    </source>
</evidence>
<feature type="region of interest" description="Disordered" evidence="8">
    <location>
        <begin position="285"/>
        <end position="317"/>
    </location>
</feature>
<evidence type="ECO:0000256" key="7">
    <source>
        <dbReference type="RuleBase" id="RU003681"/>
    </source>
</evidence>
<dbReference type="PROSITE" id="PS00305">
    <property type="entry name" value="11S_SEED_STORAGE"/>
    <property type="match status" value="1"/>
</dbReference>
<dbReference type="CDD" id="cd02242">
    <property type="entry name" value="cupin_11S_legumin_N"/>
    <property type="match status" value="1"/>
</dbReference>
<reference evidence="10 11" key="1">
    <citation type="submission" date="2019-06" db="EMBL/GenBank/DDBJ databases">
        <title>A chromosomal-level reference genome of Carpinus fangiana (Coryloideae, Betulaceae).</title>
        <authorList>
            <person name="Yang X."/>
            <person name="Wang Z."/>
            <person name="Zhang L."/>
            <person name="Hao G."/>
            <person name="Liu J."/>
            <person name="Yang Y."/>
        </authorList>
    </citation>
    <scope>NUCLEOTIDE SEQUENCE [LARGE SCALE GENOMIC DNA]</scope>
    <source>
        <strain evidence="10">Cfa_2016G</strain>
        <tissue evidence="10">Leaf</tissue>
    </source>
</reference>
<name>A0A5N6QFC7_9ROSI</name>
<keyword evidence="4 7" id="KW-0758">Storage protein</keyword>
<comment type="function">
    <text evidence="1 7">Seed storage protein.</text>
</comment>
<feature type="region of interest" description="Disordered" evidence="8">
    <location>
        <begin position="117"/>
        <end position="144"/>
    </location>
</feature>
<comment type="similarity">
    <text evidence="2 7">Belongs to the 11S seed storage protein (globulins) family.</text>
</comment>
<dbReference type="GO" id="GO:0048316">
    <property type="term" value="P:seed development"/>
    <property type="evidence" value="ECO:0007669"/>
    <property type="project" value="UniProtKB-ARBA"/>
</dbReference>
<feature type="domain" description="Cupin type-1" evidence="9">
    <location>
        <begin position="333"/>
        <end position="482"/>
    </location>
</feature>
<dbReference type="InterPro" id="IPR014710">
    <property type="entry name" value="RmlC-like_jellyroll"/>
</dbReference>
<dbReference type="Gene3D" id="2.60.120.10">
    <property type="entry name" value="Jelly Rolls"/>
    <property type="match status" value="2"/>
</dbReference>
<dbReference type="AlphaFoldDB" id="A0A5N6QFC7"/>
<dbReference type="InterPro" id="IPR022379">
    <property type="entry name" value="11S_seedstore_CS"/>
</dbReference>
<evidence type="ECO:0000256" key="4">
    <source>
        <dbReference type="ARBA" id="ARBA00022761"/>
    </source>
</evidence>
<feature type="region of interest" description="Disordered" evidence="8">
    <location>
        <begin position="194"/>
        <end position="238"/>
    </location>
</feature>
<feature type="domain" description="Cupin type-1" evidence="9">
    <location>
        <begin position="43"/>
        <end position="261"/>
    </location>
</feature>
<keyword evidence="5 7" id="KW-0708">Seed storage protein</keyword>
<evidence type="ECO:0000313" key="11">
    <source>
        <dbReference type="Proteomes" id="UP000327013"/>
    </source>
</evidence>
<evidence type="ECO:0000256" key="2">
    <source>
        <dbReference type="ARBA" id="ARBA00007178"/>
    </source>
</evidence>
<dbReference type="InterPro" id="IPR006045">
    <property type="entry name" value="Cupin_1"/>
</dbReference>
<dbReference type="SUPFAM" id="SSF51182">
    <property type="entry name" value="RmlC-like cupins"/>
    <property type="match status" value="1"/>
</dbReference>
<keyword evidence="3 7" id="KW-0732">Signal</keyword>
<feature type="region of interest" description="Disordered" evidence="8">
    <location>
        <begin position="487"/>
        <end position="518"/>
    </location>
</feature>
<dbReference type="SMART" id="SM00835">
    <property type="entry name" value="Cupin_1"/>
    <property type="match status" value="2"/>
</dbReference>
<dbReference type="PANTHER" id="PTHR31189">
    <property type="entry name" value="OS03G0336100 PROTEIN-RELATED"/>
    <property type="match status" value="1"/>
</dbReference>
<dbReference type="GO" id="GO:0045735">
    <property type="term" value="F:nutrient reservoir activity"/>
    <property type="evidence" value="ECO:0007669"/>
    <property type="project" value="UniProtKB-KW"/>
</dbReference>
<dbReference type="InterPro" id="IPR006044">
    <property type="entry name" value="11S_seedstore_pln"/>
</dbReference>
<proteinExistence type="inferred from homology"/>
<evidence type="ECO:0000256" key="6">
    <source>
        <dbReference type="ARBA" id="ARBA00023157"/>
    </source>
</evidence>
<feature type="compositionally biased region" description="Low complexity" evidence="8">
    <location>
        <begin position="120"/>
        <end position="138"/>
    </location>
</feature>
<evidence type="ECO:0000256" key="3">
    <source>
        <dbReference type="ARBA" id="ARBA00022729"/>
    </source>
</evidence>
<dbReference type="PRINTS" id="PR00439">
    <property type="entry name" value="11SGLOBULIN"/>
</dbReference>
<feature type="compositionally biased region" description="Basic and acidic residues" evidence="8">
    <location>
        <begin position="285"/>
        <end position="307"/>
    </location>
</feature>
<dbReference type="EMBL" id="CM017321">
    <property type="protein sequence ID" value="KAE7997825.1"/>
    <property type="molecule type" value="Genomic_DNA"/>
</dbReference>
<dbReference type="CDD" id="cd02243">
    <property type="entry name" value="cupin_11S_legumin_C"/>
    <property type="match status" value="1"/>
</dbReference>
<keyword evidence="6 7" id="KW-1015">Disulfide bond</keyword>
<dbReference type="PANTHER" id="PTHR31189:SF35">
    <property type="entry name" value="12S SEED STORAGE PROTEIN CRB"/>
    <property type="match status" value="1"/>
</dbReference>
<dbReference type="Pfam" id="PF00190">
    <property type="entry name" value="Cupin_1"/>
    <property type="match status" value="2"/>
</dbReference>
<dbReference type="InterPro" id="IPR050253">
    <property type="entry name" value="Seed_Storage-Functional"/>
</dbReference>
<protein>
    <recommendedName>
        <fullName evidence="9">Cupin type-1 domain-containing protein</fullName>
    </recommendedName>
</protein>
<evidence type="ECO:0000256" key="1">
    <source>
        <dbReference type="ARBA" id="ARBA00003839"/>
    </source>
</evidence>
<feature type="chain" id="PRO_5024469622" description="Cupin type-1 domain-containing protein" evidence="7">
    <location>
        <begin position="23"/>
        <end position="518"/>
    </location>
</feature>